<evidence type="ECO:0000313" key="11">
    <source>
        <dbReference type="Proteomes" id="UP000812672"/>
    </source>
</evidence>
<dbReference type="InterPro" id="IPR052229">
    <property type="entry name" value="Collagen-VI/PIF"/>
</dbReference>
<keyword evidence="8" id="KW-1133">Transmembrane helix</keyword>
<evidence type="ECO:0000256" key="1">
    <source>
        <dbReference type="ARBA" id="ARBA00004168"/>
    </source>
</evidence>
<keyword evidence="8" id="KW-0472">Membrane</keyword>
<dbReference type="PANTHER" id="PTHR22588">
    <property type="entry name" value="VWFA DOMAIN-CONTAINING PROTEIN"/>
    <property type="match status" value="1"/>
</dbReference>
<evidence type="ECO:0000259" key="9">
    <source>
        <dbReference type="PROSITE" id="PS50234"/>
    </source>
</evidence>
<dbReference type="InterPro" id="IPR009459">
    <property type="entry name" value="MucBP_dom"/>
</dbReference>
<comment type="caution">
    <text evidence="10">The sequence shown here is derived from an EMBL/GenBank/DDBJ whole genome shotgun (WGS) entry which is preliminary data.</text>
</comment>
<dbReference type="NCBIfam" id="TIGR01167">
    <property type="entry name" value="LPXTG_anchor"/>
    <property type="match status" value="1"/>
</dbReference>
<feature type="compositionally biased region" description="Acidic residues" evidence="7">
    <location>
        <begin position="153"/>
        <end position="284"/>
    </location>
</feature>
<dbReference type="Pfam" id="PF00092">
    <property type="entry name" value="VWA"/>
    <property type="match status" value="1"/>
</dbReference>
<dbReference type="Pfam" id="PF17802">
    <property type="entry name" value="SpaA"/>
    <property type="match status" value="1"/>
</dbReference>
<accession>A0ABS6GR78</accession>
<keyword evidence="2" id="KW-0134">Cell wall</keyword>
<keyword evidence="11" id="KW-1185">Reference proteome</keyword>
<dbReference type="InterPro" id="IPR019931">
    <property type="entry name" value="LPXTG_anchor"/>
</dbReference>
<evidence type="ECO:0000256" key="7">
    <source>
        <dbReference type="SAM" id="MobiDB-lite"/>
    </source>
</evidence>
<name>A0ABS6GR78_9BACI</name>
<evidence type="ECO:0000256" key="5">
    <source>
        <dbReference type="ARBA" id="ARBA00022737"/>
    </source>
</evidence>
<evidence type="ECO:0000256" key="6">
    <source>
        <dbReference type="ARBA" id="ARBA00023088"/>
    </source>
</evidence>
<evidence type="ECO:0000313" key="10">
    <source>
        <dbReference type="EMBL" id="MBU6080932.1"/>
    </source>
</evidence>
<sequence>MRSIKGISMLTIVVLIFHIFGLNAGILATSDPSTSNEVMVEYVTHSDEDIQWNLGVDVTGESEESEVEVEVHFSPGLSRGSIDVSKSVDVEQTTSGYVLKSAESIQEEVEITTVRTDDLVDTYQVEAVATFDEQTIEDFAEKSIELPVVTQSTEEELNEQADDVSFDSDSDEEDAEQAESTDEVDEADTDQEAGSSEEESQSEGEEESSEVYEETDEDDDFEEKEEGSSEEESQDEGESEETEEEDSSDAKDVEEDAEEQDESNEQLSESEDVEDEGEPTEEDTLEKSKKDETADELMKKKNEPRGKKHPPFRSTSVSNALPGQPMGSQWPEPGTLKLTKDASDTGTYAEWEIDLSVEGKNLQNSSDIVIVFDRSGSMAGDRLAQAKVAAKEFVDELLIEGSSTQIALVEFSTYGALVKGFTGYSGKQQLKNEINAIYADGGTNIQAGIHQAKLLFKNNNASQKTIVLLSDGEPTYSFKANTASGYSWPDQKYNFILSDFNYNVQLGSGANYNYPGNCWLWCSGDMYRVNGYTVGSNGIPTISEAKHIMNSGIDMYSIGLSVGNNSDANYVLQNSQNKGYFSGGTDDLSPIFSDIAAQLAFAATNAVVTDPMGDMFDLAETGAYQGNHYTASHGSVNWDASTETFTWNIGNIKENETYTLTYRVKIDWSKNPLGHVDYPTNDVTPLDYTDSNGSQSQKLFQVPEVAIDTGIIDVYGYRVNINGDPIDSNGNIVAKHQAELLYYDVHGMNLPFGQAESVVPEAVTDYTLLVGDDPTAVTPTPSEPYPSVWFGYVKTSEMVAGDVTVRHVDENGQALAADEVLSGLIGETYSSNEAQIEGYEFSHMDGSSAPASGEFIADEQTVIYVYTKKLGSLTITKVDESGEPLAGAEFELSGPNGFSETGTSDENGLIVFDDLDWAEYTLTETKAPEGYRMLESERTITISSDQLHVNETIENTLQDWEIPKTGGIGTIGFYGVGAILMASALFLLWRRRKEND</sequence>
<feature type="transmembrane region" description="Helical" evidence="8">
    <location>
        <begin position="971"/>
        <end position="989"/>
    </location>
</feature>
<dbReference type="PANTHER" id="PTHR22588:SF3">
    <property type="entry name" value="VWFA DOMAIN-CONTAINING PROTEIN"/>
    <property type="match status" value="1"/>
</dbReference>
<comment type="subcellular location">
    <subcellularLocation>
        <location evidence="1">Secreted</location>
        <location evidence="1">Cell wall</location>
        <topology evidence="1">Peptidoglycan-anchor</topology>
    </subcellularLocation>
</comment>
<evidence type="ECO:0000256" key="3">
    <source>
        <dbReference type="ARBA" id="ARBA00022525"/>
    </source>
</evidence>
<keyword evidence="8" id="KW-0812">Transmembrane</keyword>
<feature type="region of interest" description="Disordered" evidence="7">
    <location>
        <begin position="152"/>
        <end position="340"/>
    </location>
</feature>
<dbReference type="CDD" id="cd00198">
    <property type="entry name" value="vWFA"/>
    <property type="match status" value="1"/>
</dbReference>
<evidence type="ECO:0000256" key="8">
    <source>
        <dbReference type="SAM" id="Phobius"/>
    </source>
</evidence>
<dbReference type="RefSeq" id="WP_216687283.1">
    <property type="nucleotide sequence ID" value="NZ_CAUPKR010000009.1"/>
</dbReference>
<dbReference type="Pfam" id="PF21426">
    <property type="entry name" value="GBS104-like_Ig"/>
    <property type="match status" value="1"/>
</dbReference>
<dbReference type="Pfam" id="PF00746">
    <property type="entry name" value="Gram_pos_anchor"/>
    <property type="match status" value="1"/>
</dbReference>
<keyword evidence="3" id="KW-0964">Secreted</keyword>
<dbReference type="InterPro" id="IPR002035">
    <property type="entry name" value="VWF_A"/>
</dbReference>
<evidence type="ECO:0000256" key="4">
    <source>
        <dbReference type="ARBA" id="ARBA00022729"/>
    </source>
</evidence>
<dbReference type="InterPro" id="IPR041033">
    <property type="entry name" value="SpaA_PFL_dom_1"/>
</dbReference>
<dbReference type="PROSITE" id="PS50234">
    <property type="entry name" value="VWFA"/>
    <property type="match status" value="1"/>
</dbReference>
<keyword evidence="5" id="KW-0677">Repeat</keyword>
<dbReference type="Pfam" id="PF06458">
    <property type="entry name" value="MucBP"/>
    <property type="match status" value="1"/>
</dbReference>
<protein>
    <submittedName>
        <fullName evidence="10">VWA domain-containing protein</fullName>
    </submittedName>
</protein>
<reference evidence="10 11" key="1">
    <citation type="journal article" date="2011" name="Int. J. Syst. Evol. Microbiol.">
        <title>Allobacillus halotolerans gen. nov., sp. nov. isolated from shrimp paste.</title>
        <authorList>
            <person name="Sheu S.Y."/>
            <person name="Arun A.B."/>
            <person name="Jiang S.R."/>
            <person name="Young C.C."/>
            <person name="Chen W.M."/>
        </authorList>
    </citation>
    <scope>NUCLEOTIDE SEQUENCE [LARGE SCALE GENOMIC DNA]</scope>
    <source>
        <strain evidence="10 11">LMG 24826</strain>
    </source>
</reference>
<dbReference type="InterPro" id="IPR049319">
    <property type="entry name" value="GBS104-like_Ig"/>
</dbReference>
<dbReference type="Proteomes" id="UP000812672">
    <property type="component" value="Unassembled WGS sequence"/>
</dbReference>
<dbReference type="EMBL" id="JAHLZF010000010">
    <property type="protein sequence ID" value="MBU6080932.1"/>
    <property type="molecule type" value="Genomic_DNA"/>
</dbReference>
<dbReference type="SMART" id="SM00327">
    <property type="entry name" value="VWA"/>
    <property type="match status" value="1"/>
</dbReference>
<gene>
    <name evidence="10" type="ORF">KQ486_07860</name>
</gene>
<feature type="domain" description="VWFA" evidence="9">
    <location>
        <begin position="367"/>
        <end position="595"/>
    </location>
</feature>
<feature type="compositionally biased region" description="Basic and acidic residues" evidence="7">
    <location>
        <begin position="285"/>
        <end position="305"/>
    </location>
</feature>
<keyword evidence="6" id="KW-0572">Peptidoglycan-anchor</keyword>
<evidence type="ECO:0000256" key="2">
    <source>
        <dbReference type="ARBA" id="ARBA00022512"/>
    </source>
</evidence>
<keyword evidence="4" id="KW-0732">Signal</keyword>
<organism evidence="10 11">
    <name type="scientific">Allobacillus halotolerans</name>
    <dbReference type="NCBI Taxonomy" id="570278"/>
    <lineage>
        <taxon>Bacteria</taxon>
        <taxon>Bacillati</taxon>
        <taxon>Bacillota</taxon>
        <taxon>Bacilli</taxon>
        <taxon>Bacillales</taxon>
        <taxon>Bacillaceae</taxon>
        <taxon>Allobacillus</taxon>
    </lineage>
</organism>
<proteinExistence type="predicted"/>